<feature type="transmembrane region" description="Helical" evidence="1">
    <location>
        <begin position="137"/>
        <end position="158"/>
    </location>
</feature>
<organism evidence="2">
    <name type="scientific">Baileyella intestinalis</name>
    <dbReference type="NCBI Taxonomy" id="2606709"/>
    <lineage>
        <taxon>Bacteria</taxon>
        <taxon>Bacillati</taxon>
        <taxon>Bacillota</taxon>
        <taxon>Clostridia</taxon>
        <taxon>Peptostreptococcales</taxon>
        <taxon>Anaerovoracaceae</taxon>
        <taxon>Baileyella</taxon>
    </lineage>
</organism>
<name>A0A6A8M8D5_9FIRM</name>
<feature type="transmembrane region" description="Helical" evidence="1">
    <location>
        <begin position="80"/>
        <end position="97"/>
    </location>
</feature>
<feature type="transmembrane region" description="Helical" evidence="1">
    <location>
        <begin position="43"/>
        <end position="68"/>
    </location>
</feature>
<evidence type="ECO:0008006" key="3">
    <source>
        <dbReference type="Google" id="ProtNLM"/>
    </source>
</evidence>
<comment type="caution">
    <text evidence="2">The sequence shown here is derived from an EMBL/GenBank/DDBJ whole genome shotgun (WGS) entry which is preliminary data.</text>
</comment>
<feature type="transmembrane region" description="Helical" evidence="1">
    <location>
        <begin position="103"/>
        <end position="130"/>
    </location>
</feature>
<dbReference type="InterPro" id="IPR005325">
    <property type="entry name" value="DUF308_memb"/>
</dbReference>
<feature type="transmembrane region" description="Helical" evidence="1">
    <location>
        <begin position="20"/>
        <end position="37"/>
    </location>
</feature>
<dbReference type="GO" id="GO:0005886">
    <property type="term" value="C:plasma membrane"/>
    <property type="evidence" value="ECO:0007669"/>
    <property type="project" value="TreeGrafter"/>
</dbReference>
<dbReference type="InterPro" id="IPR052712">
    <property type="entry name" value="Acid_resist_chaperone_HdeD"/>
</dbReference>
<keyword evidence="1" id="KW-0472">Membrane</keyword>
<dbReference type="Pfam" id="PF03729">
    <property type="entry name" value="DUF308"/>
    <property type="match status" value="2"/>
</dbReference>
<feature type="transmembrane region" description="Helical" evidence="1">
    <location>
        <begin position="164"/>
        <end position="185"/>
    </location>
</feature>
<proteinExistence type="predicted"/>
<reference evidence="2" key="1">
    <citation type="submission" date="2019-09" db="EMBL/GenBank/DDBJ databases">
        <title>In-depth cultivation of the pig gut microbiome towards novel bacterial diversity and tailored functional studies.</title>
        <authorList>
            <person name="Wylensek D."/>
            <person name="Hitch T.C.A."/>
            <person name="Clavel T."/>
        </authorList>
    </citation>
    <scope>NUCLEOTIDE SEQUENCE</scope>
    <source>
        <strain evidence="2">RF-744-FAT-WT-3</strain>
    </source>
</reference>
<dbReference type="PANTHER" id="PTHR34989">
    <property type="entry name" value="PROTEIN HDED"/>
    <property type="match status" value="1"/>
</dbReference>
<evidence type="ECO:0000313" key="2">
    <source>
        <dbReference type="EMBL" id="MST69221.1"/>
    </source>
</evidence>
<keyword evidence="1" id="KW-0812">Transmembrane</keyword>
<dbReference type="EMBL" id="VUNB01000004">
    <property type="protein sequence ID" value="MST69221.1"/>
    <property type="molecule type" value="Genomic_DNA"/>
</dbReference>
<protein>
    <recommendedName>
        <fullName evidence="3">Acid-resistance membrane protein</fullName>
    </recommendedName>
</protein>
<accession>A0A6A8M8D5</accession>
<gene>
    <name evidence="2" type="ORF">FYJ66_06395</name>
</gene>
<evidence type="ECO:0000256" key="1">
    <source>
        <dbReference type="SAM" id="Phobius"/>
    </source>
</evidence>
<keyword evidence="1" id="KW-1133">Transmembrane helix</keyword>
<dbReference type="PANTHER" id="PTHR34989:SF1">
    <property type="entry name" value="PROTEIN HDED"/>
    <property type="match status" value="1"/>
</dbReference>
<sequence>MMNHILLIWRHSMNRIMRNSSILTTIILLTLGLVFVIEPKLSLNIISTLIAAGFMVFAFTRLVTFIALKKSDEGKFSSAANLLGAIATAAISVYLFMKPGTISAIIPLIIGITVIAEGVILIVCGVFWNAFLPRRGLISIAIGILNIVLGLIILKYNFATQVVLMRFIGIALLVAAITSVSNGFMVTDANKRKNEAQSVDFTTEPYKDDK</sequence>
<dbReference type="AlphaFoldDB" id="A0A6A8M8D5"/>